<dbReference type="PANTHER" id="PTHR40763:SF5">
    <property type="entry name" value="MEMBRANE PROTEIN"/>
    <property type="match status" value="1"/>
</dbReference>
<evidence type="ECO:0000313" key="4">
    <source>
        <dbReference type="Proteomes" id="UP001216510"/>
    </source>
</evidence>
<evidence type="ECO:0000256" key="1">
    <source>
        <dbReference type="SAM" id="Phobius"/>
    </source>
</evidence>
<gene>
    <name evidence="3" type="ORF">PX653_10610</name>
</gene>
<evidence type="ECO:0000259" key="2">
    <source>
        <dbReference type="Pfam" id="PF22570"/>
    </source>
</evidence>
<proteinExistence type="predicted"/>
<feature type="transmembrane region" description="Helical" evidence="1">
    <location>
        <begin position="92"/>
        <end position="111"/>
    </location>
</feature>
<feature type="transmembrane region" description="Helical" evidence="1">
    <location>
        <begin position="41"/>
        <end position="57"/>
    </location>
</feature>
<organism evidence="3 4">
    <name type="scientific">Pseudoduganella chitinolytica</name>
    <dbReference type="NCBI Taxonomy" id="34070"/>
    <lineage>
        <taxon>Bacteria</taxon>
        <taxon>Pseudomonadati</taxon>
        <taxon>Pseudomonadota</taxon>
        <taxon>Betaproteobacteria</taxon>
        <taxon>Burkholderiales</taxon>
        <taxon>Oxalobacteraceae</taxon>
        <taxon>Telluria group</taxon>
        <taxon>Pseudoduganella</taxon>
    </lineage>
</organism>
<feature type="transmembrane region" description="Helical" evidence="1">
    <location>
        <begin position="69"/>
        <end position="86"/>
    </location>
</feature>
<keyword evidence="1" id="KW-0812">Transmembrane</keyword>
<keyword evidence="1" id="KW-1133">Transmembrane helix</keyword>
<reference evidence="3 4" key="1">
    <citation type="submission" date="2023-02" db="EMBL/GenBank/DDBJ databases">
        <title>Gemone sequence of Telluria chitinolytica ACM 3522T.</title>
        <authorList>
            <person name="Frediansyah A."/>
            <person name="Miess H."/>
            <person name="Gross H."/>
        </authorList>
    </citation>
    <scope>NUCLEOTIDE SEQUENCE [LARGE SCALE GENOMIC DNA]</scope>
    <source>
        <strain evidence="3 4">ACM 3522</strain>
    </source>
</reference>
<evidence type="ECO:0000313" key="3">
    <source>
        <dbReference type="EMBL" id="WEF35180.1"/>
    </source>
</evidence>
<dbReference type="PANTHER" id="PTHR40763">
    <property type="entry name" value="MEMBRANE PROTEIN-RELATED"/>
    <property type="match status" value="1"/>
</dbReference>
<feature type="domain" description="LiaF transmembrane" evidence="2">
    <location>
        <begin position="15"/>
        <end position="110"/>
    </location>
</feature>
<keyword evidence="4" id="KW-1185">Reference proteome</keyword>
<dbReference type="InterPro" id="IPR054331">
    <property type="entry name" value="LiaF_TM"/>
</dbReference>
<name>A0ABY8BH09_9BURK</name>
<sequence length="242" mass="25529">MKTQSNGQHMAAQVVVGLAVIVIGFLFLFDNLGWLDLDIGVQFWPVVLVGAGVLKIAQARSGRGSATGAILVLAGVVLLLRALGWLHIGWNVLGPALMIGGGALLVVRSAGRRHLAGRAGSAGVRLDKDGDTATEDIVNVTAVLGAHRRRMATQHFRGGEITVLMAGCDLDLRDASLDGVAVLHVFALMGGIDIKVPTDWTVELEGMPILGGFEDSTLRPRDTGKRLVVRGYAIMGGLDLRN</sequence>
<dbReference type="RefSeq" id="WP_277417847.1">
    <property type="nucleotide sequence ID" value="NZ_CP119083.1"/>
</dbReference>
<feature type="transmembrane region" description="Helical" evidence="1">
    <location>
        <begin position="12"/>
        <end position="29"/>
    </location>
</feature>
<dbReference type="Pfam" id="PF22570">
    <property type="entry name" value="LiaF-TM"/>
    <property type="match status" value="1"/>
</dbReference>
<dbReference type="EMBL" id="CP119083">
    <property type="protein sequence ID" value="WEF35180.1"/>
    <property type="molecule type" value="Genomic_DNA"/>
</dbReference>
<accession>A0ABY8BH09</accession>
<keyword evidence="1" id="KW-0472">Membrane</keyword>
<dbReference type="Proteomes" id="UP001216510">
    <property type="component" value="Chromosome"/>
</dbReference>
<protein>
    <submittedName>
        <fullName evidence="3">DUF5668 domain-containing protein</fullName>
    </submittedName>
</protein>